<dbReference type="PANTHER" id="PTHR11802">
    <property type="entry name" value="SERINE PROTEASE FAMILY S10 SERINE CARBOXYPEPTIDASE"/>
    <property type="match status" value="1"/>
</dbReference>
<evidence type="ECO:0000256" key="6">
    <source>
        <dbReference type="ARBA" id="ARBA00023180"/>
    </source>
</evidence>
<comment type="similarity">
    <text evidence="1">Belongs to the peptidase S10 family.</text>
</comment>
<dbReference type="InParanoid" id="A0A7R8UG60"/>
<dbReference type="Pfam" id="PF00450">
    <property type="entry name" value="Peptidase_S10"/>
    <property type="match status" value="1"/>
</dbReference>
<evidence type="ECO:0000256" key="3">
    <source>
        <dbReference type="ARBA" id="ARBA00022670"/>
    </source>
</evidence>
<accession>A0A7R8UG60</accession>
<dbReference type="Proteomes" id="UP000594454">
    <property type="component" value="Chromosome 1"/>
</dbReference>
<evidence type="ECO:0000313" key="7">
    <source>
        <dbReference type="EMBL" id="CAD7079969.1"/>
    </source>
</evidence>
<evidence type="ECO:0000256" key="5">
    <source>
        <dbReference type="ARBA" id="ARBA00022801"/>
    </source>
</evidence>
<protein>
    <recommendedName>
        <fullName evidence="9">Carboxypeptidase</fullName>
    </recommendedName>
</protein>
<proteinExistence type="inferred from homology"/>
<dbReference type="AlphaFoldDB" id="A0A7R8UG60"/>
<keyword evidence="6" id="KW-0325">Glycoprotein</keyword>
<evidence type="ECO:0000256" key="1">
    <source>
        <dbReference type="ARBA" id="ARBA00009431"/>
    </source>
</evidence>
<dbReference type="EMBL" id="LR899009">
    <property type="protein sequence ID" value="CAD7079969.1"/>
    <property type="molecule type" value="Genomic_DNA"/>
</dbReference>
<reference evidence="7 8" key="1">
    <citation type="submission" date="2020-11" db="EMBL/GenBank/DDBJ databases">
        <authorList>
            <person name="Wallbank WR R."/>
            <person name="Pardo Diaz C."/>
            <person name="Kozak K."/>
            <person name="Martin S."/>
            <person name="Jiggins C."/>
            <person name="Moest M."/>
            <person name="Warren A I."/>
            <person name="Generalovic N T."/>
            <person name="Byers J.R.P. K."/>
            <person name="Montejo-Kovacevich G."/>
            <person name="Yen C E."/>
        </authorList>
    </citation>
    <scope>NUCLEOTIDE SEQUENCE [LARGE SCALE GENOMIC DNA]</scope>
</reference>
<evidence type="ECO:0008006" key="9">
    <source>
        <dbReference type="Google" id="ProtNLM"/>
    </source>
</evidence>
<dbReference type="GO" id="GO:0004185">
    <property type="term" value="F:serine-type carboxypeptidase activity"/>
    <property type="evidence" value="ECO:0007669"/>
    <property type="project" value="InterPro"/>
</dbReference>
<evidence type="ECO:0000256" key="2">
    <source>
        <dbReference type="ARBA" id="ARBA00022645"/>
    </source>
</evidence>
<name>A0A7R8UG60_HERIL</name>
<dbReference type="PANTHER" id="PTHR11802:SF472">
    <property type="entry name" value="SERINE CARBOXYPEPTIDASE CPVL-RELATED"/>
    <property type="match status" value="1"/>
</dbReference>
<dbReference type="InterPro" id="IPR001563">
    <property type="entry name" value="Peptidase_S10"/>
</dbReference>
<keyword evidence="8" id="KW-1185">Reference proteome</keyword>
<dbReference type="Gene3D" id="3.40.50.1820">
    <property type="entry name" value="alpha/beta hydrolase"/>
    <property type="match status" value="1"/>
</dbReference>
<dbReference type="InterPro" id="IPR029058">
    <property type="entry name" value="AB_hydrolase_fold"/>
</dbReference>
<keyword evidence="2" id="KW-0121">Carboxypeptidase</keyword>
<dbReference type="GO" id="GO:0006508">
    <property type="term" value="P:proteolysis"/>
    <property type="evidence" value="ECO:0007669"/>
    <property type="project" value="UniProtKB-KW"/>
</dbReference>
<organism evidence="7 8">
    <name type="scientific">Hermetia illucens</name>
    <name type="common">Black soldier fly</name>
    <dbReference type="NCBI Taxonomy" id="343691"/>
    <lineage>
        <taxon>Eukaryota</taxon>
        <taxon>Metazoa</taxon>
        <taxon>Ecdysozoa</taxon>
        <taxon>Arthropoda</taxon>
        <taxon>Hexapoda</taxon>
        <taxon>Insecta</taxon>
        <taxon>Pterygota</taxon>
        <taxon>Neoptera</taxon>
        <taxon>Endopterygota</taxon>
        <taxon>Diptera</taxon>
        <taxon>Brachycera</taxon>
        <taxon>Stratiomyomorpha</taxon>
        <taxon>Stratiomyidae</taxon>
        <taxon>Hermetiinae</taxon>
        <taxon>Hermetia</taxon>
    </lineage>
</organism>
<sequence length="245" mass="27542">MENGPVEMTDNGNVQRRAYSWNNDFNIVYVDNPVGSGYSFTENDAGYAQNYDDVNRDLYEALRQLYKLFPQFENLPLYIAGSSYAGRFVISLGYKIHKTQEEATKAGTRPPVNIKLGGLAMGNAFIDPITQIDYGDNLFGLGLIDEDGLANFKKLEAEIRACIERNDHACVTRVSERLWTNPLSSTDGTIIEDLTGYRFLFKFVVTELDTALSYAWLNFVQQPSTRRAIHVGNGSFLLIILKPTP</sequence>
<dbReference type="PRINTS" id="PR00724">
    <property type="entry name" value="CRBOXYPTASEC"/>
</dbReference>
<keyword evidence="3" id="KW-0645">Protease</keyword>
<gene>
    <name evidence="7" type="ORF">HERILL_LOCUS3151</name>
</gene>
<keyword evidence="4" id="KW-0732">Signal</keyword>
<evidence type="ECO:0000313" key="8">
    <source>
        <dbReference type="Proteomes" id="UP000594454"/>
    </source>
</evidence>
<dbReference type="OrthoDB" id="443318at2759"/>
<dbReference type="SUPFAM" id="SSF53474">
    <property type="entry name" value="alpha/beta-Hydrolases"/>
    <property type="match status" value="1"/>
</dbReference>
<keyword evidence="5" id="KW-0378">Hydrolase</keyword>
<evidence type="ECO:0000256" key="4">
    <source>
        <dbReference type="ARBA" id="ARBA00022729"/>
    </source>
</evidence>